<dbReference type="PANTHER" id="PTHR43100">
    <property type="entry name" value="GLUTAMATE SYNTHASE [NADPH] SMALL CHAIN"/>
    <property type="match status" value="1"/>
</dbReference>
<dbReference type="STRING" id="56780.SYN_01629"/>
<dbReference type="Pfam" id="PF14691">
    <property type="entry name" value="Fer4_20"/>
    <property type="match status" value="1"/>
</dbReference>
<feature type="domain" description="4Fe-4S ferredoxin-type" evidence="4">
    <location>
        <begin position="744"/>
        <end position="773"/>
    </location>
</feature>
<dbReference type="InterPro" id="IPR017900">
    <property type="entry name" value="4Fe4S_Fe_S_CS"/>
</dbReference>
<dbReference type="InterPro" id="IPR002489">
    <property type="entry name" value="Glu_synth_asu_C"/>
</dbReference>
<sequence>MSFEPTQILSGMENGLRVDSRILEERVQAAVRDGHRRIEISAHGQHGIGGRLWQAGEEEIHLRVRGMSGQRLGSMGFPGTRIEVCGPVSDDVGWLNAGARIIVHGHATNGAGNAMAQGKIYIAGNIGARGMTMTKHNPRFDPPEMWILGSAGDSFAEFMAGGTAVICGHDPQNPSNVLGYRPCVGMVGGKIYFRGLHQGFSKHNARLTNLTDEEWQWLISGLRDFLSEIERMNLFDRLTADRTAWQLLAARKPYEKVAVESRPINRFRREIWETELGAGGLIGDLTDLDRSPIDVITTGALRRYVPLWENGRYLPPCQANCPTGIPVQERWRLIREGHIAEAVNLSLRYTPFPTAVCGYLCPNLCMEHCTRQAENLPPLDVTLLGKASLQAEMPRPEPSTKHRIAVIGGGPAGLSVAWQLWMKGHEPVVYEKEEKPGGKMTATIPRSRIPDEVLNHELQRIREVIEFVSLEQPLTVERFMQIRDSSDFVVIAVGAQKPATLNIPGHERALTALDFLRLCKQDGIQPGRRVVIIGAGNVGCDAATEAARLGATDITLIDIQEPASFGRERQHAEAAGARFLWPRFAKAIANDGVELEDGEFLPADTVIFAVGDRPDLSFVPDEIIRERGFLQVDDRFQSSAPRVFAVGDVVRPGLLTEAIGAGRIAADTIDGRIRGRKETMGQLQPMPAERVKMAYFEPWLPENADVTAWSRVCASCGSCRDCGLCEAICPQNAIFRLDKSSGAFEYRSRAERCIGCGFCAGVCPTGVWRLVENEPLE</sequence>
<dbReference type="GO" id="GO:0046872">
    <property type="term" value="F:metal ion binding"/>
    <property type="evidence" value="ECO:0007669"/>
    <property type="project" value="UniProtKB-KW"/>
</dbReference>
<dbReference type="SUPFAM" id="SSF69336">
    <property type="entry name" value="Alpha subunit of glutamate synthase, C-terminal domain"/>
    <property type="match status" value="1"/>
</dbReference>
<dbReference type="AlphaFoldDB" id="Q2LXW5"/>
<dbReference type="Gene3D" id="3.30.70.20">
    <property type="match status" value="1"/>
</dbReference>
<keyword evidence="2" id="KW-0408">Iron</keyword>
<dbReference type="RefSeq" id="WP_011418943.1">
    <property type="nucleotide sequence ID" value="NC_007759.1"/>
</dbReference>
<dbReference type="InterPro" id="IPR028261">
    <property type="entry name" value="DPD_II"/>
</dbReference>
<evidence type="ECO:0000256" key="2">
    <source>
        <dbReference type="ARBA" id="ARBA00023004"/>
    </source>
</evidence>
<evidence type="ECO:0000313" key="5">
    <source>
        <dbReference type="EMBL" id="ABC78929.1"/>
    </source>
</evidence>
<evidence type="ECO:0000313" key="6">
    <source>
        <dbReference type="Proteomes" id="UP000001933"/>
    </source>
</evidence>
<dbReference type="KEGG" id="sat:SYN_01629"/>
<dbReference type="eggNOG" id="COG0070">
    <property type="taxonomic scope" value="Bacteria"/>
</dbReference>
<dbReference type="InterPro" id="IPR051394">
    <property type="entry name" value="Glutamate_Synthase"/>
</dbReference>
<dbReference type="InterPro" id="IPR036188">
    <property type="entry name" value="FAD/NAD-bd_sf"/>
</dbReference>
<name>Q2LXW5_SYNAS</name>
<dbReference type="Pfam" id="PF07992">
    <property type="entry name" value="Pyr_redox_2"/>
    <property type="match status" value="1"/>
</dbReference>
<proteinExistence type="predicted"/>
<keyword evidence="1" id="KW-0479">Metal-binding</keyword>
<dbReference type="SUPFAM" id="SSF54862">
    <property type="entry name" value="4Fe-4S ferredoxins"/>
    <property type="match status" value="1"/>
</dbReference>
<dbReference type="EMBL" id="CP000252">
    <property type="protein sequence ID" value="ABC78929.1"/>
    <property type="molecule type" value="Genomic_DNA"/>
</dbReference>
<keyword evidence="5" id="KW-0560">Oxidoreductase</keyword>
<protein>
    <submittedName>
        <fullName evidence="5">Glutamate synthase (NADPH)</fullName>
        <ecNumber evidence="5">1.4.1.13</ecNumber>
    </submittedName>
</protein>
<dbReference type="InterPro" id="IPR023753">
    <property type="entry name" value="FAD/NAD-binding_dom"/>
</dbReference>
<dbReference type="GO" id="GO:0004355">
    <property type="term" value="F:glutamate synthase (NADPH) activity"/>
    <property type="evidence" value="ECO:0007669"/>
    <property type="project" value="UniProtKB-EC"/>
</dbReference>
<dbReference type="EC" id="1.4.1.13" evidence="5"/>
<dbReference type="InterPro" id="IPR036485">
    <property type="entry name" value="Glu_synth_asu_C_sf"/>
</dbReference>
<dbReference type="GO" id="GO:0051536">
    <property type="term" value="F:iron-sulfur cluster binding"/>
    <property type="evidence" value="ECO:0007669"/>
    <property type="project" value="UniProtKB-KW"/>
</dbReference>
<dbReference type="Gene3D" id="3.50.50.60">
    <property type="entry name" value="FAD/NAD(P)-binding domain"/>
    <property type="match status" value="2"/>
</dbReference>
<accession>Q2LXW5</accession>
<dbReference type="InterPro" id="IPR017896">
    <property type="entry name" value="4Fe4S_Fe-S-bd"/>
</dbReference>
<dbReference type="PRINTS" id="PR00469">
    <property type="entry name" value="PNDRDTASEII"/>
</dbReference>
<reference evidence="5 6" key="1">
    <citation type="journal article" date="2007" name="Proc. Natl. Acad. Sci. U.S.A.">
        <title>The genome of Syntrophus aciditrophicus: life at the thermodynamic limit of microbial growth.</title>
        <authorList>
            <person name="McInerney M.J."/>
            <person name="Rohlin L."/>
            <person name="Mouttaki H."/>
            <person name="Kim U."/>
            <person name="Krupp R.S."/>
            <person name="Rios-Hernandez L."/>
            <person name="Sieber J."/>
            <person name="Struchtemeyer C.G."/>
            <person name="Bhattacharyya A."/>
            <person name="Campbell J.W."/>
            <person name="Gunsalus R.P."/>
        </authorList>
    </citation>
    <scope>NUCLEOTIDE SEQUENCE [LARGE SCALE GENOMIC DNA]</scope>
    <source>
        <strain evidence="5 6">SB</strain>
    </source>
</reference>
<dbReference type="Gene3D" id="1.10.1060.10">
    <property type="entry name" value="Alpha-helical ferredoxin"/>
    <property type="match status" value="1"/>
</dbReference>
<keyword evidence="3" id="KW-0411">Iron-sulfur</keyword>
<gene>
    <name evidence="5" type="ORF">SYN_01629</name>
</gene>
<dbReference type="Pfam" id="PF12838">
    <property type="entry name" value="Fer4_7"/>
    <property type="match status" value="1"/>
</dbReference>
<keyword evidence="6" id="KW-1185">Reference proteome</keyword>
<dbReference type="InParanoid" id="Q2LXW5"/>
<dbReference type="PRINTS" id="PR00368">
    <property type="entry name" value="FADPNR"/>
</dbReference>
<evidence type="ECO:0000259" key="4">
    <source>
        <dbReference type="PROSITE" id="PS51379"/>
    </source>
</evidence>
<dbReference type="Pfam" id="PF01493">
    <property type="entry name" value="GXGXG"/>
    <property type="match status" value="1"/>
</dbReference>
<evidence type="ECO:0000256" key="1">
    <source>
        <dbReference type="ARBA" id="ARBA00022723"/>
    </source>
</evidence>
<dbReference type="PANTHER" id="PTHR43100:SF2">
    <property type="entry name" value="BNAA03G19380D PROTEIN"/>
    <property type="match status" value="1"/>
</dbReference>
<dbReference type="SUPFAM" id="SSF51905">
    <property type="entry name" value="FAD/NAD(P)-binding domain"/>
    <property type="match status" value="1"/>
</dbReference>
<dbReference type="InterPro" id="IPR009051">
    <property type="entry name" value="Helical_ferredxn"/>
</dbReference>
<evidence type="ECO:0000256" key="3">
    <source>
        <dbReference type="ARBA" id="ARBA00023014"/>
    </source>
</evidence>
<dbReference type="eggNOG" id="COG0493">
    <property type="taxonomic scope" value="Bacteria"/>
</dbReference>
<organism evidence="5 6">
    <name type="scientific">Syntrophus aciditrophicus (strain SB)</name>
    <dbReference type="NCBI Taxonomy" id="56780"/>
    <lineage>
        <taxon>Bacteria</taxon>
        <taxon>Pseudomonadati</taxon>
        <taxon>Thermodesulfobacteriota</taxon>
        <taxon>Syntrophia</taxon>
        <taxon>Syntrophales</taxon>
        <taxon>Syntrophaceae</taxon>
        <taxon>Syntrophus</taxon>
    </lineage>
</organism>
<dbReference type="PROSITE" id="PS00198">
    <property type="entry name" value="4FE4S_FER_1"/>
    <property type="match status" value="1"/>
</dbReference>
<dbReference type="PROSITE" id="PS51379">
    <property type="entry name" value="4FE4S_FER_2"/>
    <property type="match status" value="2"/>
</dbReference>
<dbReference type="Gene3D" id="2.160.20.60">
    <property type="entry name" value="Glutamate synthase, alpha subunit, C-terminal domain"/>
    <property type="match status" value="1"/>
</dbReference>
<dbReference type="OrthoDB" id="9803192at2"/>
<dbReference type="Proteomes" id="UP000001933">
    <property type="component" value="Chromosome"/>
</dbReference>
<feature type="domain" description="4Fe-4S ferredoxin-type" evidence="4">
    <location>
        <begin position="710"/>
        <end position="740"/>
    </location>
</feature>
<dbReference type="HOGENOM" id="CLU_020204_0_0_7"/>
<dbReference type="eggNOG" id="COG1145">
    <property type="taxonomic scope" value="Bacteria"/>
</dbReference>